<dbReference type="Proteomes" id="UP000003175">
    <property type="component" value="Unassembled WGS sequence"/>
</dbReference>
<dbReference type="SMART" id="SM00905">
    <property type="entry name" value="FolB"/>
    <property type="match status" value="1"/>
</dbReference>
<comment type="catalytic activity">
    <reaction evidence="1 6">
        <text>7,8-dihydroneopterin = 6-hydroxymethyl-7,8-dihydropterin + glycolaldehyde</text>
        <dbReference type="Rhea" id="RHEA:10540"/>
        <dbReference type="ChEBI" id="CHEBI:17001"/>
        <dbReference type="ChEBI" id="CHEBI:17071"/>
        <dbReference type="ChEBI" id="CHEBI:44841"/>
        <dbReference type="EC" id="4.1.2.25"/>
    </reaction>
</comment>
<accession>A0ABN0DNC2</accession>
<dbReference type="Pfam" id="PF02152">
    <property type="entry name" value="FolB"/>
    <property type="match status" value="1"/>
</dbReference>
<dbReference type="NCBIfam" id="TIGR00526">
    <property type="entry name" value="folB_dom"/>
    <property type="match status" value="1"/>
</dbReference>
<evidence type="ECO:0000256" key="2">
    <source>
        <dbReference type="ARBA" id="ARBA00005013"/>
    </source>
</evidence>
<comment type="similarity">
    <text evidence="3 6">Belongs to the DHNA family.</text>
</comment>
<comment type="caution">
    <text evidence="8">The sequence shown here is derived from an EMBL/GenBank/DDBJ whole genome shotgun (WGS) entry which is preliminary data.</text>
</comment>
<proteinExistence type="inferred from homology"/>
<dbReference type="EC" id="4.1.2.25" evidence="6"/>
<evidence type="ECO:0000256" key="6">
    <source>
        <dbReference type="RuleBase" id="RU362079"/>
    </source>
</evidence>
<evidence type="ECO:0000313" key="8">
    <source>
        <dbReference type="EMBL" id="EHG23573.1"/>
    </source>
</evidence>
<sequence>MDKIFLRGMTFAAQHGVLPHEHETYQRFVVDADLMLDLHAAGKHDDLADTVNYAEVYEIVRRTIEGAPKNLIEALAEEIADRVLAAFAVMRSVRITVHKPSAPIHGIFSDVGVCITRERKAP</sequence>
<comment type="function">
    <text evidence="6">Catalyzes the conversion of 7,8-dihydroneopterin to 6-hydroxymethyl-7,8-dihydropterin.</text>
</comment>
<keyword evidence="5 6" id="KW-0456">Lyase</keyword>
<keyword evidence="4 6" id="KW-0289">Folate biosynthesis</keyword>
<comment type="pathway">
    <text evidence="2 6">Cofactor biosynthesis; tetrahydrofolate biosynthesis; 2-amino-4-hydroxy-6-hydroxymethyl-7,8-dihydropteridine diphosphate from 7,8-dihydroneopterin triphosphate: step 3/4.</text>
</comment>
<evidence type="ECO:0000256" key="5">
    <source>
        <dbReference type="ARBA" id="ARBA00023239"/>
    </source>
</evidence>
<evidence type="ECO:0000313" key="9">
    <source>
        <dbReference type="Proteomes" id="UP000003175"/>
    </source>
</evidence>
<feature type="domain" description="Dihydroneopterin aldolase/epimerase" evidence="7">
    <location>
        <begin position="4"/>
        <end position="117"/>
    </location>
</feature>
<dbReference type="InterPro" id="IPR043133">
    <property type="entry name" value="GTP-CH-I_C/QueF"/>
</dbReference>
<evidence type="ECO:0000259" key="7">
    <source>
        <dbReference type="SMART" id="SM00905"/>
    </source>
</evidence>
<gene>
    <name evidence="8" type="ORF">HMPREF9432_01849</name>
</gene>
<dbReference type="RefSeq" id="WP_006697032.1">
    <property type="nucleotide sequence ID" value="NZ_JH376861.1"/>
</dbReference>
<protein>
    <recommendedName>
        <fullName evidence="6">7,8-dihydroneopterin aldolase</fullName>
        <ecNumber evidence="6">4.1.2.25</ecNumber>
    </recommendedName>
</protein>
<reference evidence="8 9" key="1">
    <citation type="submission" date="2011-08" db="EMBL/GenBank/DDBJ databases">
        <title>The Genome Sequence of Selenomonas noxia F0398.</title>
        <authorList>
            <consortium name="The Broad Institute Genome Sequencing Platform"/>
            <person name="Earl A."/>
            <person name="Ward D."/>
            <person name="Feldgarden M."/>
            <person name="Gevers D."/>
            <person name="Izard J."/>
            <person name="Ganesan A."/>
            <person name="Blanton J.M."/>
            <person name="Baranova O.V."/>
            <person name="Tanner A.C."/>
            <person name="Dewhirst F.E."/>
            <person name="Young S.K."/>
            <person name="Zeng Q."/>
            <person name="Gargeya S."/>
            <person name="Fitzgerald M."/>
            <person name="Haas B."/>
            <person name="Abouelleil A."/>
            <person name="Alvarado L."/>
            <person name="Arachchi H.M."/>
            <person name="Berlin A."/>
            <person name="Brown A."/>
            <person name="Chapman S.B."/>
            <person name="Chen Z."/>
            <person name="Dunbar C."/>
            <person name="Freedman E."/>
            <person name="Gearin G."/>
            <person name="Gellesch M."/>
            <person name="Goldberg J."/>
            <person name="Griggs A."/>
            <person name="Gujja S."/>
            <person name="Heiman D."/>
            <person name="Howarth C."/>
            <person name="Larson L."/>
            <person name="Lui A."/>
            <person name="MacDonald P.J.P."/>
            <person name="Montmayeur A."/>
            <person name="Murphy C."/>
            <person name="Neiman D."/>
            <person name="Pearson M."/>
            <person name="Priest M."/>
            <person name="Roberts A."/>
            <person name="Saif S."/>
            <person name="Shea T."/>
            <person name="Shenoy N."/>
            <person name="Sisk P."/>
            <person name="Stolte C."/>
            <person name="Sykes S."/>
            <person name="Wortman J."/>
            <person name="Nusbaum C."/>
            <person name="Birren B."/>
        </authorList>
    </citation>
    <scope>NUCLEOTIDE SEQUENCE [LARGE SCALE GENOMIC DNA]</scope>
    <source>
        <strain evidence="8 9">F0398</strain>
    </source>
</reference>
<dbReference type="InterPro" id="IPR006157">
    <property type="entry name" value="FolB_dom"/>
</dbReference>
<dbReference type="NCBIfam" id="TIGR00525">
    <property type="entry name" value="folB"/>
    <property type="match status" value="1"/>
</dbReference>
<evidence type="ECO:0000256" key="4">
    <source>
        <dbReference type="ARBA" id="ARBA00022909"/>
    </source>
</evidence>
<organism evidence="8 9">
    <name type="scientific">Selenomonas noxia F0398</name>
    <dbReference type="NCBI Taxonomy" id="702437"/>
    <lineage>
        <taxon>Bacteria</taxon>
        <taxon>Bacillati</taxon>
        <taxon>Bacillota</taxon>
        <taxon>Negativicutes</taxon>
        <taxon>Selenomonadales</taxon>
        <taxon>Selenomonadaceae</taxon>
        <taxon>Selenomonas</taxon>
    </lineage>
</organism>
<dbReference type="PANTHER" id="PTHR42844">
    <property type="entry name" value="DIHYDRONEOPTERIN ALDOLASE 1-RELATED"/>
    <property type="match status" value="1"/>
</dbReference>
<dbReference type="SUPFAM" id="SSF55620">
    <property type="entry name" value="Tetrahydrobiopterin biosynthesis enzymes-like"/>
    <property type="match status" value="1"/>
</dbReference>
<dbReference type="InterPro" id="IPR006156">
    <property type="entry name" value="Dihydroneopterin_aldolase"/>
</dbReference>
<dbReference type="CDD" id="cd00534">
    <property type="entry name" value="DHNA_DHNTPE"/>
    <property type="match status" value="1"/>
</dbReference>
<dbReference type="Gene3D" id="3.30.1130.10">
    <property type="match status" value="1"/>
</dbReference>
<evidence type="ECO:0000256" key="1">
    <source>
        <dbReference type="ARBA" id="ARBA00001353"/>
    </source>
</evidence>
<dbReference type="PANTHER" id="PTHR42844:SF1">
    <property type="entry name" value="DIHYDRONEOPTERIN ALDOLASE 1-RELATED"/>
    <property type="match status" value="1"/>
</dbReference>
<name>A0ABN0DNC2_9FIRM</name>
<evidence type="ECO:0000256" key="3">
    <source>
        <dbReference type="ARBA" id="ARBA00005708"/>
    </source>
</evidence>
<dbReference type="EMBL" id="ADGH01000018">
    <property type="protein sequence ID" value="EHG23573.1"/>
    <property type="molecule type" value="Genomic_DNA"/>
</dbReference>
<keyword evidence="9" id="KW-1185">Reference proteome</keyword>